<organism evidence="1 2">
    <name type="scientific">Paxillus rubicundulus Ve08.2h10</name>
    <dbReference type="NCBI Taxonomy" id="930991"/>
    <lineage>
        <taxon>Eukaryota</taxon>
        <taxon>Fungi</taxon>
        <taxon>Dikarya</taxon>
        <taxon>Basidiomycota</taxon>
        <taxon>Agaricomycotina</taxon>
        <taxon>Agaricomycetes</taxon>
        <taxon>Agaricomycetidae</taxon>
        <taxon>Boletales</taxon>
        <taxon>Paxilineae</taxon>
        <taxon>Paxillaceae</taxon>
        <taxon>Paxillus</taxon>
    </lineage>
</organism>
<name>A0A0D0CB85_9AGAM</name>
<reference evidence="1 2" key="1">
    <citation type="submission" date="2014-04" db="EMBL/GenBank/DDBJ databases">
        <authorList>
            <consortium name="DOE Joint Genome Institute"/>
            <person name="Kuo A."/>
            <person name="Kohler A."/>
            <person name="Jargeat P."/>
            <person name="Nagy L.G."/>
            <person name="Floudas D."/>
            <person name="Copeland A."/>
            <person name="Barry K.W."/>
            <person name="Cichocki N."/>
            <person name="Veneault-Fourrey C."/>
            <person name="LaButti K."/>
            <person name="Lindquist E.A."/>
            <person name="Lipzen A."/>
            <person name="Lundell T."/>
            <person name="Morin E."/>
            <person name="Murat C."/>
            <person name="Sun H."/>
            <person name="Tunlid A."/>
            <person name="Henrissat B."/>
            <person name="Grigoriev I.V."/>
            <person name="Hibbett D.S."/>
            <person name="Martin F."/>
            <person name="Nordberg H.P."/>
            <person name="Cantor M.N."/>
            <person name="Hua S.X."/>
        </authorList>
    </citation>
    <scope>NUCLEOTIDE SEQUENCE [LARGE SCALE GENOMIC DNA]</scope>
    <source>
        <strain evidence="1 2">Ve08.2h10</strain>
    </source>
</reference>
<evidence type="ECO:0000313" key="1">
    <source>
        <dbReference type="EMBL" id="KIK80112.1"/>
    </source>
</evidence>
<dbReference type="InParanoid" id="A0A0D0CB85"/>
<evidence type="ECO:0000313" key="2">
    <source>
        <dbReference type="Proteomes" id="UP000054538"/>
    </source>
</evidence>
<keyword evidence="2" id="KW-1185">Reference proteome</keyword>
<dbReference type="Proteomes" id="UP000054538">
    <property type="component" value="Unassembled WGS sequence"/>
</dbReference>
<accession>A0A0D0CB85</accession>
<gene>
    <name evidence="1" type="ORF">PAXRUDRAFT_159547</name>
</gene>
<reference evidence="2" key="2">
    <citation type="submission" date="2015-01" db="EMBL/GenBank/DDBJ databases">
        <title>Evolutionary Origins and Diversification of the Mycorrhizal Mutualists.</title>
        <authorList>
            <consortium name="DOE Joint Genome Institute"/>
            <consortium name="Mycorrhizal Genomics Consortium"/>
            <person name="Kohler A."/>
            <person name="Kuo A."/>
            <person name="Nagy L.G."/>
            <person name="Floudas D."/>
            <person name="Copeland A."/>
            <person name="Barry K.W."/>
            <person name="Cichocki N."/>
            <person name="Veneault-Fourrey C."/>
            <person name="LaButti K."/>
            <person name="Lindquist E.A."/>
            <person name="Lipzen A."/>
            <person name="Lundell T."/>
            <person name="Morin E."/>
            <person name="Murat C."/>
            <person name="Riley R."/>
            <person name="Ohm R."/>
            <person name="Sun H."/>
            <person name="Tunlid A."/>
            <person name="Henrissat B."/>
            <person name="Grigoriev I.V."/>
            <person name="Hibbett D.S."/>
            <person name="Martin F."/>
        </authorList>
    </citation>
    <scope>NUCLEOTIDE SEQUENCE [LARGE SCALE GENOMIC DNA]</scope>
    <source>
        <strain evidence="2">Ve08.2h10</strain>
    </source>
</reference>
<dbReference type="HOGENOM" id="CLU_041175_4_0_1"/>
<protein>
    <submittedName>
        <fullName evidence="1">Uncharacterized protein</fullName>
    </submittedName>
</protein>
<dbReference type="EMBL" id="KN826098">
    <property type="protein sequence ID" value="KIK80112.1"/>
    <property type="molecule type" value="Genomic_DNA"/>
</dbReference>
<sequence length="164" mass="17946">MSERGHGRGRGSTKDETTTNFCIVWETATNTGRTSKMVKWLVDHPVNCIVLFSEDKSAPHPEGQASGRTKLEICAVIAELVFKDDQDYAPLFALHAAKFAKAQAVKFMQTGNGITPDAEGHSNLLHMSKQAVKKKFPWYSDLHSLWGGIPSYTTKALINSAPGA</sequence>
<dbReference type="AlphaFoldDB" id="A0A0D0CB85"/>
<proteinExistence type="predicted"/>
<dbReference type="OrthoDB" id="2693027at2759"/>